<keyword evidence="3" id="KW-0677">Repeat</keyword>
<organism evidence="15 16">
    <name type="scientific">Bifidobacterium psychraerophilum</name>
    <dbReference type="NCBI Taxonomy" id="218140"/>
    <lineage>
        <taxon>Bacteria</taxon>
        <taxon>Bacillati</taxon>
        <taxon>Actinomycetota</taxon>
        <taxon>Actinomycetes</taxon>
        <taxon>Bifidobacteriales</taxon>
        <taxon>Bifidobacteriaceae</taxon>
        <taxon>Bifidobacterium</taxon>
    </lineage>
</organism>
<dbReference type="PROSITE" id="PS00211">
    <property type="entry name" value="ABC_TRANSPORTER_1"/>
    <property type="match status" value="1"/>
</dbReference>
<keyword evidence="2" id="KW-0963">Cytoplasm</keyword>
<keyword evidence="10" id="KW-0234">DNA repair</keyword>
<dbReference type="Gene3D" id="3.40.50.300">
    <property type="entry name" value="P-loop containing nucleotide triphosphate hydrolases"/>
    <property type="match status" value="3"/>
</dbReference>
<keyword evidence="16" id="KW-1185">Reference proteome</keyword>
<dbReference type="eggNOG" id="COG0178">
    <property type="taxonomic scope" value="Bacteria"/>
</dbReference>
<keyword evidence="8" id="KW-0267">Excision nuclease</keyword>
<evidence type="ECO:0000256" key="12">
    <source>
        <dbReference type="ARBA" id="ARBA00039316"/>
    </source>
</evidence>
<dbReference type="SUPFAM" id="SSF52540">
    <property type="entry name" value="P-loop containing nucleoside triphosphate hydrolases"/>
    <property type="match status" value="2"/>
</dbReference>
<keyword evidence="9" id="KW-0238">DNA-binding</keyword>
<evidence type="ECO:0000256" key="7">
    <source>
        <dbReference type="ARBA" id="ARBA00022840"/>
    </source>
</evidence>
<evidence type="ECO:0000256" key="2">
    <source>
        <dbReference type="ARBA" id="ARBA00022490"/>
    </source>
</evidence>
<dbReference type="GO" id="GO:0005737">
    <property type="term" value="C:cytoplasm"/>
    <property type="evidence" value="ECO:0007669"/>
    <property type="project" value="UniProtKB-SubCell"/>
</dbReference>
<dbReference type="PANTHER" id="PTHR43152:SF3">
    <property type="entry name" value="UVRABC SYSTEM PROTEIN A"/>
    <property type="match status" value="1"/>
</dbReference>
<evidence type="ECO:0000256" key="9">
    <source>
        <dbReference type="ARBA" id="ARBA00023125"/>
    </source>
</evidence>
<dbReference type="GO" id="GO:0005524">
    <property type="term" value="F:ATP binding"/>
    <property type="evidence" value="ECO:0007669"/>
    <property type="project" value="UniProtKB-KW"/>
</dbReference>
<dbReference type="Gene3D" id="1.20.1580.10">
    <property type="entry name" value="ABC transporter ATPase like domain"/>
    <property type="match status" value="2"/>
</dbReference>
<dbReference type="STRING" id="218140.BPSY_2071"/>
<dbReference type="Proteomes" id="UP000029050">
    <property type="component" value="Unassembled WGS sequence"/>
</dbReference>
<comment type="subcellular location">
    <subcellularLocation>
        <location evidence="1">Cytoplasm</location>
    </subcellularLocation>
</comment>
<dbReference type="GO" id="GO:0006281">
    <property type="term" value="P:DNA repair"/>
    <property type="evidence" value="ECO:0007669"/>
    <property type="project" value="UniProtKB-KW"/>
</dbReference>
<evidence type="ECO:0000256" key="10">
    <source>
        <dbReference type="ARBA" id="ARBA00023204"/>
    </source>
</evidence>
<keyword evidence="7" id="KW-0067">ATP-binding</keyword>
<evidence type="ECO:0000313" key="15">
    <source>
        <dbReference type="EMBL" id="KFI81659.1"/>
    </source>
</evidence>
<evidence type="ECO:0000256" key="4">
    <source>
        <dbReference type="ARBA" id="ARBA00022741"/>
    </source>
</evidence>
<dbReference type="InterPro" id="IPR003439">
    <property type="entry name" value="ABC_transporter-like_ATP-bd"/>
</dbReference>
<sequence length="773" mass="83400">MTGDMATHDESIIIEHATTNNLRNINVSIPKRRITVVTGVSGSGKSSLVFSTLAAESQRNASQGYSAYIRHLLPKYDAPDVERIEHLPFSIVVTQQTLSGNARSTVGTYSDLFTALRLLFSRVAKPWIGYSMAYSFNNPAGMCPRCQGLGTTTSILPSRLLNTSASLNEGAILFPTFQPGGWRLTRYADSGFFDNDLPLEQWPQSSIELLLHGGKQKPPHPAASWHKTASYLGLIPRIEQSFLNQGTGAYASEIKGITTSTTCPDCQGARVNERARSAMIEGVNIADCCAMSIVELRSWLSRLENSHAAVIIKELLNGIDNLMAVGLGYLSLSRTTTSLSGGEAQRLKLAHYLNSPLSDVLYIFDEPSVGLHPHDLIGVKTIFTGLRDKGNTVVIVDHDPDVIAIADKVIDLGPGAGSDGGEVVFAGSYHELLSSETATARALRHPGTLRSAPDDGASQHNSSHSFDISTFSARNLHNVAVSIPKDCLCTVTGVAGSGKSTLLTEGFMKQHRAVMLDQKAIHANSRSNILSYMGVFEALRKDFSAATHRSASLFSYNGEGACPGCKGKGIVTIDIAYLGESSYTCEDCAGSRYSPDALRAVHRGLNIAQALKLSAREARRRYPIPIGAAMRRLEDVGLDYLSIGQSLDTLSGGELQRLKLAKLLMERTDGALILDEPTSGLHESNIQQLIDLLRRLIRDQGISIIVIEHNMRFIGQSDWVIDVGPGAGSEGGRILFEGSPQGLAAYGETPSGRALRSYFSPDPSKRIDTAKLS</sequence>
<dbReference type="PROSITE" id="PS50893">
    <property type="entry name" value="ABC_TRANSPORTER_2"/>
    <property type="match status" value="1"/>
</dbReference>
<dbReference type="Gene3D" id="1.10.8.280">
    <property type="entry name" value="ABC transporter ATPase domain-like"/>
    <property type="match status" value="1"/>
</dbReference>
<evidence type="ECO:0000256" key="5">
    <source>
        <dbReference type="ARBA" id="ARBA00022763"/>
    </source>
</evidence>
<evidence type="ECO:0000256" key="1">
    <source>
        <dbReference type="ARBA" id="ARBA00004496"/>
    </source>
</evidence>
<keyword evidence="4" id="KW-0547">Nucleotide-binding</keyword>
<dbReference type="Pfam" id="PF00005">
    <property type="entry name" value="ABC_tran"/>
    <property type="match status" value="1"/>
</dbReference>
<dbReference type="AlphaFoldDB" id="A0A087CEF9"/>
<dbReference type="GO" id="GO:0003677">
    <property type="term" value="F:DNA binding"/>
    <property type="evidence" value="ECO:0007669"/>
    <property type="project" value="UniProtKB-KW"/>
</dbReference>
<evidence type="ECO:0000313" key="16">
    <source>
        <dbReference type="Proteomes" id="UP000029050"/>
    </source>
</evidence>
<dbReference type="EMBL" id="JGZI01000010">
    <property type="protein sequence ID" value="KFI81659.1"/>
    <property type="molecule type" value="Genomic_DNA"/>
</dbReference>
<evidence type="ECO:0000259" key="14">
    <source>
        <dbReference type="PROSITE" id="PS50893"/>
    </source>
</evidence>
<dbReference type="InterPro" id="IPR017871">
    <property type="entry name" value="ABC_transporter-like_CS"/>
</dbReference>
<accession>A0A087CEF9</accession>
<name>A0A087CEF9_9BIFI</name>
<dbReference type="GO" id="GO:0004518">
    <property type="term" value="F:nuclease activity"/>
    <property type="evidence" value="ECO:0007669"/>
    <property type="project" value="UniProtKB-KW"/>
</dbReference>
<evidence type="ECO:0000256" key="6">
    <source>
        <dbReference type="ARBA" id="ARBA00022769"/>
    </source>
</evidence>
<reference evidence="15 16" key="1">
    <citation type="submission" date="2014-03" db="EMBL/GenBank/DDBJ databases">
        <title>Genomics of Bifidobacteria.</title>
        <authorList>
            <person name="Ventura M."/>
            <person name="Milani C."/>
            <person name="Lugli G.A."/>
        </authorList>
    </citation>
    <scope>NUCLEOTIDE SEQUENCE [LARGE SCALE GENOMIC DNA]</scope>
    <source>
        <strain evidence="15 16">LMG 21775</strain>
    </source>
</reference>
<proteinExistence type="inferred from homology"/>
<dbReference type="GO" id="GO:0016887">
    <property type="term" value="F:ATP hydrolysis activity"/>
    <property type="evidence" value="ECO:0007669"/>
    <property type="project" value="InterPro"/>
</dbReference>
<keyword evidence="5" id="KW-0227">DNA damage</keyword>
<feature type="domain" description="ABC transporter" evidence="14">
    <location>
        <begin position="443"/>
        <end position="750"/>
    </location>
</feature>
<evidence type="ECO:0000256" key="11">
    <source>
        <dbReference type="ARBA" id="ARBA00038000"/>
    </source>
</evidence>
<comment type="similarity">
    <text evidence="11">Belongs to the ABC transporter superfamily. UvrA family.</text>
</comment>
<evidence type="ECO:0000256" key="13">
    <source>
        <dbReference type="ARBA" id="ARBA00042156"/>
    </source>
</evidence>
<comment type="caution">
    <text evidence="15">The sequence shown here is derived from an EMBL/GenBank/DDBJ whole genome shotgun (WGS) entry which is preliminary data.</text>
</comment>
<dbReference type="InterPro" id="IPR027417">
    <property type="entry name" value="P-loop_NTPase"/>
</dbReference>
<dbReference type="PANTHER" id="PTHR43152">
    <property type="entry name" value="UVRABC SYSTEM PROTEIN A"/>
    <property type="match status" value="1"/>
</dbReference>
<evidence type="ECO:0000256" key="8">
    <source>
        <dbReference type="ARBA" id="ARBA00022881"/>
    </source>
</evidence>
<protein>
    <recommendedName>
        <fullName evidence="12">UvrABC system protein A</fullName>
    </recommendedName>
    <alternativeName>
        <fullName evidence="13">Excinuclease ABC subunit A</fullName>
    </alternativeName>
</protein>
<gene>
    <name evidence="15" type="ORF">BPSY_2071</name>
</gene>
<evidence type="ECO:0000256" key="3">
    <source>
        <dbReference type="ARBA" id="ARBA00022737"/>
    </source>
</evidence>
<keyword evidence="6" id="KW-0228">DNA excision</keyword>